<dbReference type="Gene3D" id="1.10.260.40">
    <property type="entry name" value="lambda repressor-like DNA-binding domains"/>
    <property type="match status" value="1"/>
</dbReference>
<keyword evidence="3" id="KW-1185">Reference proteome</keyword>
<evidence type="ECO:0000313" key="2">
    <source>
        <dbReference type="EMBL" id="GLR27446.1"/>
    </source>
</evidence>
<reference evidence="3" key="1">
    <citation type="journal article" date="2019" name="Int. J. Syst. Evol. Microbiol.">
        <title>The Global Catalogue of Microorganisms (GCM) 10K type strain sequencing project: providing services to taxonomists for standard genome sequencing and annotation.</title>
        <authorList>
            <consortium name="The Broad Institute Genomics Platform"/>
            <consortium name="The Broad Institute Genome Sequencing Center for Infectious Disease"/>
            <person name="Wu L."/>
            <person name="Ma J."/>
        </authorList>
    </citation>
    <scope>NUCLEOTIDE SEQUENCE [LARGE SCALE GENOMIC DNA]</scope>
    <source>
        <strain evidence="3">NBRC 105857</strain>
    </source>
</reference>
<dbReference type="InterPro" id="IPR010982">
    <property type="entry name" value="Lambda_DNA-bd_dom_sf"/>
</dbReference>
<dbReference type="SUPFAM" id="SSF47413">
    <property type="entry name" value="lambda repressor-like DNA-binding domains"/>
    <property type="match status" value="1"/>
</dbReference>
<accession>A0ABQ5YW35</accession>
<proteinExistence type="predicted"/>
<dbReference type="CDD" id="cd00093">
    <property type="entry name" value="HTH_XRE"/>
    <property type="match status" value="1"/>
</dbReference>
<comment type="caution">
    <text evidence="2">The sequence shown here is derived from an EMBL/GenBank/DDBJ whole genome shotgun (WGS) entry which is preliminary data.</text>
</comment>
<dbReference type="RefSeq" id="WP_284282250.1">
    <property type="nucleotide sequence ID" value="NZ_BSOJ01000031.1"/>
</dbReference>
<protein>
    <recommendedName>
        <fullName evidence="1">HTH cro/C1-type domain-containing protein</fullName>
    </recommendedName>
</protein>
<dbReference type="Pfam" id="PF01381">
    <property type="entry name" value="HTH_3"/>
    <property type="match status" value="1"/>
</dbReference>
<sequence>MRIDQRTYSTTALESLSLLGKLIKLARKQRKMTAAELAERAGISRSTLQRVEKGDPKVEIGIVFETAALLGLPLFDAGQSRLSDMQGRIDDKLMLLPKSVRKSSVVVDDDF</sequence>
<evidence type="ECO:0000313" key="3">
    <source>
        <dbReference type="Proteomes" id="UP001156664"/>
    </source>
</evidence>
<gene>
    <name evidence="2" type="ORF">GCM10007875_25370</name>
</gene>
<evidence type="ECO:0000259" key="1">
    <source>
        <dbReference type="PROSITE" id="PS50943"/>
    </source>
</evidence>
<dbReference type="Proteomes" id="UP001156664">
    <property type="component" value="Unassembled WGS sequence"/>
</dbReference>
<dbReference type="InterPro" id="IPR001387">
    <property type="entry name" value="Cro/C1-type_HTH"/>
</dbReference>
<feature type="domain" description="HTH cro/C1-type" evidence="1">
    <location>
        <begin position="23"/>
        <end position="77"/>
    </location>
</feature>
<organism evidence="2 3">
    <name type="scientific">Limnobacter litoralis</name>
    <dbReference type="NCBI Taxonomy" id="481366"/>
    <lineage>
        <taxon>Bacteria</taxon>
        <taxon>Pseudomonadati</taxon>
        <taxon>Pseudomonadota</taxon>
        <taxon>Betaproteobacteria</taxon>
        <taxon>Burkholderiales</taxon>
        <taxon>Burkholderiaceae</taxon>
        <taxon>Limnobacter</taxon>
    </lineage>
</organism>
<name>A0ABQ5YW35_9BURK</name>
<dbReference type="EMBL" id="BSOJ01000031">
    <property type="protein sequence ID" value="GLR27446.1"/>
    <property type="molecule type" value="Genomic_DNA"/>
</dbReference>
<dbReference type="PROSITE" id="PS50943">
    <property type="entry name" value="HTH_CROC1"/>
    <property type="match status" value="1"/>
</dbReference>
<dbReference type="SMART" id="SM00530">
    <property type="entry name" value="HTH_XRE"/>
    <property type="match status" value="1"/>
</dbReference>